<dbReference type="Pfam" id="PF00531">
    <property type="entry name" value="Death"/>
    <property type="match status" value="1"/>
</dbReference>
<dbReference type="PANTHER" id="PTHR24123:SF49">
    <property type="entry name" value="ANKYRIN-2-LIKE ISOFORM X1"/>
    <property type="match status" value="1"/>
</dbReference>
<dbReference type="Pfam" id="PF00791">
    <property type="entry name" value="ZU5"/>
    <property type="match status" value="3"/>
</dbReference>
<feature type="region of interest" description="Disordered" evidence="16">
    <location>
        <begin position="1"/>
        <end position="49"/>
    </location>
</feature>
<feature type="compositionally biased region" description="Basic and acidic residues" evidence="16">
    <location>
        <begin position="2580"/>
        <end position="2590"/>
    </location>
</feature>
<feature type="compositionally biased region" description="Basic and acidic residues" evidence="16">
    <location>
        <begin position="2079"/>
        <end position="2097"/>
    </location>
</feature>
<evidence type="ECO:0000256" key="6">
    <source>
        <dbReference type="ARBA" id="ARBA00022737"/>
    </source>
</evidence>
<evidence type="ECO:0000259" key="18">
    <source>
        <dbReference type="PROSITE" id="PS51145"/>
    </source>
</evidence>
<feature type="compositionally biased region" description="Polar residues" evidence="16">
    <location>
        <begin position="3780"/>
        <end position="3800"/>
    </location>
</feature>
<dbReference type="Gene3D" id="1.10.533.10">
    <property type="entry name" value="Death Domain, Fas"/>
    <property type="match status" value="1"/>
</dbReference>
<evidence type="ECO:0000256" key="15">
    <source>
        <dbReference type="PROSITE-ProRule" id="PRU00023"/>
    </source>
</evidence>
<dbReference type="InterPro" id="IPR011029">
    <property type="entry name" value="DEATH-like_dom_sf"/>
</dbReference>
<dbReference type="PROSITE" id="PS51145">
    <property type="entry name" value="ZU5"/>
    <property type="match status" value="2"/>
</dbReference>
<dbReference type="CDD" id="cd08804">
    <property type="entry name" value="Death_ank2"/>
    <property type="match status" value="1"/>
</dbReference>
<evidence type="ECO:0000256" key="2">
    <source>
        <dbReference type="ARBA" id="ARBA00004371"/>
    </source>
</evidence>
<feature type="domain" description="ZU5" evidence="18">
    <location>
        <begin position="987"/>
        <end position="1175"/>
    </location>
</feature>
<feature type="compositionally biased region" description="Basic and acidic residues" evidence="16">
    <location>
        <begin position="1984"/>
        <end position="1998"/>
    </location>
</feature>
<feature type="compositionally biased region" description="Basic and acidic residues" evidence="16">
    <location>
        <begin position="2256"/>
        <end position="2286"/>
    </location>
</feature>
<feature type="compositionally biased region" description="Basic and acidic residues" evidence="16">
    <location>
        <begin position="1925"/>
        <end position="1941"/>
    </location>
</feature>
<keyword evidence="4" id="KW-0963">Cytoplasm</keyword>
<dbReference type="GO" id="GO:0045211">
    <property type="term" value="C:postsynaptic membrane"/>
    <property type="evidence" value="ECO:0007669"/>
    <property type="project" value="UniProtKB-SubCell"/>
</dbReference>
<evidence type="ECO:0000256" key="5">
    <source>
        <dbReference type="ARBA" id="ARBA00022553"/>
    </source>
</evidence>
<evidence type="ECO:0000313" key="20">
    <source>
        <dbReference type="Proteomes" id="UP000233100"/>
    </source>
</evidence>
<feature type="compositionally biased region" description="Polar residues" evidence="16">
    <location>
        <begin position="3202"/>
        <end position="3216"/>
    </location>
</feature>
<feature type="compositionally biased region" description="Basic and acidic residues" evidence="16">
    <location>
        <begin position="3413"/>
        <end position="3427"/>
    </location>
</feature>
<dbReference type="Gene3D" id="2.60.40.2660">
    <property type="match status" value="1"/>
</dbReference>
<feature type="region of interest" description="Disordered" evidence="16">
    <location>
        <begin position="3141"/>
        <end position="3182"/>
    </location>
</feature>
<dbReference type="InterPro" id="IPR000906">
    <property type="entry name" value="ZU5_dom"/>
</dbReference>
<evidence type="ECO:0000256" key="9">
    <source>
        <dbReference type="ARBA" id="ARBA00023136"/>
    </source>
</evidence>
<keyword evidence="20" id="KW-1185">Reference proteome</keyword>
<dbReference type="SMART" id="SM00248">
    <property type="entry name" value="ANK"/>
    <property type="match status" value="23"/>
</dbReference>
<feature type="compositionally biased region" description="Polar residues" evidence="16">
    <location>
        <begin position="3094"/>
        <end position="3103"/>
    </location>
</feature>
<dbReference type="SUPFAM" id="SSF48403">
    <property type="entry name" value="Ankyrin repeat"/>
    <property type="match status" value="3"/>
</dbReference>
<feature type="compositionally biased region" description="Basic and acidic residues" evidence="16">
    <location>
        <begin position="2132"/>
        <end position="2141"/>
    </location>
</feature>
<feature type="region of interest" description="Disordered" evidence="16">
    <location>
        <begin position="3076"/>
        <end position="3103"/>
    </location>
</feature>
<dbReference type="PROSITE" id="PS50297">
    <property type="entry name" value="ANK_REP_REGION"/>
    <property type="match status" value="20"/>
</dbReference>
<evidence type="ECO:0000256" key="14">
    <source>
        <dbReference type="ARBA" id="ARBA00034100"/>
    </source>
</evidence>
<keyword evidence="7" id="KW-0770">Synapse</keyword>
<evidence type="ECO:0000256" key="12">
    <source>
        <dbReference type="ARBA" id="ARBA00023257"/>
    </source>
</evidence>
<feature type="repeat" description="ANK" evidence="15">
    <location>
        <begin position="709"/>
        <end position="741"/>
    </location>
</feature>
<dbReference type="FunFam" id="2.60.220.30:FF:000001">
    <property type="entry name" value="Ankyrin-3 isoform 2"/>
    <property type="match status" value="1"/>
</dbReference>
<evidence type="ECO:0000256" key="16">
    <source>
        <dbReference type="SAM" id="MobiDB-lite"/>
    </source>
</evidence>
<dbReference type="GO" id="GO:0016323">
    <property type="term" value="C:basolateral plasma membrane"/>
    <property type="evidence" value="ECO:0007669"/>
    <property type="project" value="UniProtKB-ARBA"/>
</dbReference>
<dbReference type="PRINTS" id="PR01415">
    <property type="entry name" value="ANKYRIN"/>
</dbReference>
<feature type="compositionally biased region" description="Basic and acidic residues" evidence="16">
    <location>
        <begin position="2007"/>
        <end position="2038"/>
    </location>
</feature>
<feature type="compositionally biased region" description="Basic and acidic residues" evidence="16">
    <location>
        <begin position="1715"/>
        <end position="1737"/>
    </location>
</feature>
<feature type="region of interest" description="Disordered" evidence="16">
    <location>
        <begin position="2927"/>
        <end position="2956"/>
    </location>
</feature>
<feature type="compositionally biased region" description="Basic and acidic residues" evidence="16">
    <location>
        <begin position="10"/>
        <end position="45"/>
    </location>
</feature>
<reference evidence="19" key="2">
    <citation type="submission" date="2025-08" db="UniProtKB">
        <authorList>
            <consortium name="Ensembl"/>
        </authorList>
    </citation>
    <scope>IDENTIFICATION</scope>
</reference>
<feature type="compositionally biased region" description="Polar residues" evidence="16">
    <location>
        <begin position="2527"/>
        <end position="2549"/>
    </location>
</feature>
<feature type="region of interest" description="Disordered" evidence="16">
    <location>
        <begin position="1476"/>
        <end position="1505"/>
    </location>
</feature>
<feature type="repeat" description="ANK" evidence="15">
    <location>
        <begin position="412"/>
        <end position="444"/>
    </location>
</feature>
<dbReference type="FunFam" id="1.25.40.20:FF:000003">
    <property type="entry name" value="Ankyrin, isoform B"/>
    <property type="match status" value="1"/>
</dbReference>
<feature type="repeat" description="ANK" evidence="15">
    <location>
        <begin position="577"/>
        <end position="609"/>
    </location>
</feature>
<feature type="region of interest" description="Disordered" evidence="16">
    <location>
        <begin position="2608"/>
        <end position="2914"/>
    </location>
</feature>
<dbReference type="FunFam" id="2.60.220.30:FF:000007">
    <property type="entry name" value="Ankyrin-2 isoform 2"/>
    <property type="match status" value="1"/>
</dbReference>
<feature type="compositionally biased region" description="Basic and acidic residues" evidence="16">
    <location>
        <begin position="2106"/>
        <end position="2121"/>
    </location>
</feature>
<dbReference type="Gene3D" id="2.60.220.30">
    <property type="match status" value="3"/>
</dbReference>
<dbReference type="Bgee" id="ENSMFAG00000032015">
    <property type="expression patterns" value="Expressed in cerebellum and 12 other cell types or tissues"/>
</dbReference>
<feature type="region of interest" description="Disordered" evidence="16">
    <location>
        <begin position="3194"/>
        <end position="3466"/>
    </location>
</feature>
<evidence type="ECO:0000256" key="3">
    <source>
        <dbReference type="ARBA" id="ARBA00022475"/>
    </source>
</evidence>
<feature type="repeat" description="ANK" evidence="15">
    <location>
        <begin position="144"/>
        <end position="176"/>
    </location>
</feature>
<dbReference type="PROSITE" id="PS50017">
    <property type="entry name" value="DEATH_DOMAIN"/>
    <property type="match status" value="1"/>
</dbReference>
<keyword evidence="11" id="KW-0458">Lysosome</keyword>
<feature type="compositionally biased region" description="Polar residues" evidence="16">
    <location>
        <begin position="3260"/>
        <end position="3269"/>
    </location>
</feature>
<organism evidence="19 20">
    <name type="scientific">Macaca fascicularis</name>
    <name type="common">Crab-eating macaque</name>
    <name type="synonym">Cynomolgus monkey</name>
    <dbReference type="NCBI Taxonomy" id="9541"/>
    <lineage>
        <taxon>Eukaryota</taxon>
        <taxon>Metazoa</taxon>
        <taxon>Chordata</taxon>
        <taxon>Craniata</taxon>
        <taxon>Vertebrata</taxon>
        <taxon>Euteleostomi</taxon>
        <taxon>Mammalia</taxon>
        <taxon>Eutheria</taxon>
        <taxon>Euarchontoglires</taxon>
        <taxon>Primates</taxon>
        <taxon>Haplorrhini</taxon>
        <taxon>Catarrhini</taxon>
        <taxon>Cercopithecidae</taxon>
        <taxon>Cercopithecinae</taxon>
        <taxon>Macaca</taxon>
    </lineage>
</organism>
<feature type="repeat" description="ANK" evidence="15">
    <location>
        <begin position="676"/>
        <end position="708"/>
    </location>
</feature>
<dbReference type="InterPro" id="IPR000488">
    <property type="entry name" value="Death_dom"/>
</dbReference>
<dbReference type="PANTHER" id="PTHR24123">
    <property type="entry name" value="ANKYRIN REPEAT-CONTAINING"/>
    <property type="match status" value="1"/>
</dbReference>
<feature type="repeat" description="ANK" evidence="15">
    <location>
        <begin position="111"/>
        <end position="143"/>
    </location>
</feature>
<dbReference type="InterPro" id="IPR051165">
    <property type="entry name" value="Multifunctional_ANK_Repeat"/>
</dbReference>
<feature type="repeat" description="ANK" evidence="15">
    <location>
        <begin position="346"/>
        <end position="378"/>
    </location>
</feature>
<feature type="region of interest" description="Disordered" evidence="16">
    <location>
        <begin position="3916"/>
        <end position="3936"/>
    </location>
</feature>
<dbReference type="FunFam" id="1.25.40.20:FF:000002">
    <property type="entry name" value="Ankyrin-2 isoform 2"/>
    <property type="match status" value="1"/>
</dbReference>
<feature type="repeat" description="ANK" evidence="15">
    <location>
        <begin position="742"/>
        <end position="774"/>
    </location>
</feature>
<proteinExistence type="predicted"/>
<feature type="compositionally biased region" description="Basic and acidic residues" evidence="16">
    <location>
        <begin position="3860"/>
        <end position="3877"/>
    </location>
</feature>
<reference evidence="19" key="3">
    <citation type="submission" date="2025-09" db="UniProtKB">
        <authorList>
            <consortium name="Ensembl"/>
        </authorList>
    </citation>
    <scope>IDENTIFICATION</scope>
</reference>
<keyword evidence="8 15" id="KW-0040">ANK repeat</keyword>
<feature type="region of interest" description="Disordered" evidence="16">
    <location>
        <begin position="2434"/>
        <end position="2488"/>
    </location>
</feature>
<dbReference type="InterPro" id="IPR040745">
    <property type="entry name" value="Ankyrin_UPA"/>
</dbReference>
<dbReference type="Ensembl" id="ENSMFAT00000069576.2">
    <property type="protein sequence ID" value="ENSMFAP00000019028.2"/>
    <property type="gene ID" value="ENSMFAG00000032015.2"/>
</dbReference>
<keyword evidence="6" id="KW-0677">Repeat</keyword>
<dbReference type="InterPro" id="IPR002110">
    <property type="entry name" value="Ankyrin_rpt"/>
</dbReference>
<feature type="compositionally biased region" description="Basic and acidic residues" evidence="16">
    <location>
        <begin position="3141"/>
        <end position="3153"/>
    </location>
</feature>
<dbReference type="Pfam" id="PF17809">
    <property type="entry name" value="UPA_2"/>
    <property type="match status" value="1"/>
</dbReference>
<feature type="compositionally biased region" description="Basic and acidic residues" evidence="16">
    <location>
        <begin position="2762"/>
        <end position="2771"/>
    </location>
</feature>
<feature type="region of interest" description="Disordered" evidence="16">
    <location>
        <begin position="2512"/>
        <end position="2590"/>
    </location>
</feature>
<feature type="repeat" description="ANK" evidence="15">
    <location>
        <begin position="78"/>
        <end position="110"/>
    </location>
</feature>
<feature type="compositionally biased region" description="Low complexity" evidence="16">
    <location>
        <begin position="2301"/>
        <end position="2310"/>
    </location>
</feature>
<feature type="compositionally biased region" description="Polar residues" evidence="16">
    <location>
        <begin position="1690"/>
        <end position="1700"/>
    </location>
</feature>
<dbReference type="InterPro" id="IPR036770">
    <property type="entry name" value="Ankyrin_rpt-contain_sf"/>
</dbReference>
<sequence>MAHAAASIKKVREADLDEKEKNLERDRKKQRKIPRERMERKRKSDSNASFLRAARAGNLDKVVEYLKGGIDINTCNQNGLNALHLAAKEGHVGLVQELLGRGSSVDSATKKGNTALHIASLAGQAEVVKVLVKEGANINAQSQNGFTPLYMAAQENHIDVVKYLLENGANQSTATEDGFTPLAVALQQGHNQAVAILLENDTKGKVRLPALHIAARKDDTKSAALLLQNDHNADVQSKMMVNRTTESGFTPLHIAAHYGNVNVATLLLNRGAAVDFTARNGITPLHVASKRGNTNMVKLLLDRGGQIDAKTRDGLTPLHCAARSGHDQVVELLLERGAPLLARTKNGLSPLHMAAQGDHVECVKHLLQHKAPVDDVTLDYLTALHVAAHCGHYRVTKLLLDKRANPNARALNGFTPLHIACKKNRIKVMELLVKYGASIQAITESGLTPIHVAAFMGHLNIVLLLLQNGASPDVTNIRGETALHMAARAGQVEVVRCLLRNGALVDARAREEQTPLHIASRLGKTEIVQLLLQHMAHPDAATTNGYTPLHISAREGQVDVASVLLEAGAAHSLATKKGFTPLHVAAKYGSLDVAKLLLQRRAAADSAGKNGLTPLHVAAHYDNQKVALLLLEKGASPHATAKNGYTPLHIAAKKNQMQIASTLLNYGAETNIVTKQGVTPLHLASQEGHTDMVTLLLDKGANIHMSTKSGLTSLHLAAQEDKVNVADILTKHGADQDAHTKLGYTPLIVACHYGNVKMVNFLLKQGANVNAKTKNGYTPLHQAAQQGHTHIINVLLQHGAKPNATTANGNTALAIAKRLGYISVVDTLKVVTEEVTTTTTTITEKHKLNVPETMTEVLDVSDEEGDDTMTGDGGEYLRPEDLKELGDDSLPSSQFLDGMNYLRYSLEGGRSDSTMPSLRSFSSDRSHTLSHASYLRDSAVMDDSVVIPSHQVSTLAKEAERNSYRLSWGTENLDNVALSSSPIHSGFLVSFMVDARGGAMRGCRHNGLRIIIPPRKCTAPTRVTCRLVKRHRLATMPPMVEGEGLASRLIEVGPSGAQFLGKLHLPTAPPPLNEGESLVSRILQLGPPGTKFLGPVIVEIPHFAALRGKERELVVLRSENGDSWKEHFCDYTEDELNEILNGMDEVLDSPEDLEKKRICRIITRDFPQYFAVVSRIKQDSNLIGPEGGVLSSTVVPQVQAVFPEGALTKRIRVGLQAQPMHTELVKKILGNKATFSPIVTLEPRRRKFHKPITMTIPVPKASSDVMLNGFGGDAPTLRLLCSITGGTTPAQWEDITGTTPLTFVNECVSFTTNVSARFWLIDCRQIQESVTFASQVYREIICVPYMAKFVVFAKSHDPIEARLRCFCMTDDKVDKTLEQQENFAEVARSRDVEVLEGKPIYVDCFGNLVPLTKSGQHHIFSFFAFKENRLPLFVKVRDTTQEPCGRLSFMKEPKSTRGLVHQAICNLNITLPIYTKESESDQEQEEEIDMTSEKNDETESTETSVLKSHLVNEVPVLASPDLLSEVSEMKQDLIKMTAILTTDVSDKAGSIKVKELVKAAEEEPGEPFEIVERVKEDLEKVNEILRSGTCTRDEGSVQSSRSERGLVEEEWVIVSDEEIEEARQKAPLEITEYPCVEVRIDKEIKGKVEKDSEQLQTVQDKAGKKREALAVGKSSEKEGKDIPPDIPPDETQSTQKQQKPSLGIKKPVRRKLKEKQKQKEEGLQASAEKAELKKGSSEESLDEDPGLAPEPLPTVKATSPLIEETPIGSIKDKVKALQKRVEDEQKGRSKLPIRVKGKEDVPKKTTHRTHPAASPSLKTERHAPGSPSSKTERHSALSSSAKTERYPPVSPSSKTEKHSPVSPSAKTERHSPMSSSSKTEKHSPVSPSTKTERHSPVSSTKTERHPPVSPSGKTDKRPPVSPSGRTEKHPPVSPGRTEKRLPVSPSGRTDKHQPVSTAGKTEKHLPMSPSGKTEKQPPVSPTSKTERIEETMSVRELMKAFQSGQDPSKHKTGLFEHKSAKQKQPQEKGKVRIEKEKGPILTQRETQKTENQTIKRGQRLPVTGTTESKRGVRASSIGVKKEDAAGEKEKILSRKIPEPVQSAPEGESHRESEVPKEKMADEQGDMDLQISPDRKTSTDFSEVIKQELEDNDKYQQFCLSEETEKAQLHLDQVLTSPFNTTFPLDYMKDEFLPALSLQSGALDGSSESLKNEGVAGSPCGSLMEGTPQISSEESYKHEGLAETPETSPESLSFSPKKSEEQIGETKESTKIETTTEIHSEKEHPTTKDITGGSEERGATVTEGSETSTEGFQKEATLGSPKDTSAKRKDDCTGSCSVALAKETPTGLTEEAACDEDQPTFGSSDHKTQADSEAQESTATSDETKASPLPEASVKTDTGTESKPQGVIRSPQGLELALPSRDSEVLSAVADDSLAVSHKDSLEASPVLEDNSSHKTPDSLEPSPLKESPCRDSLESSPVEPKMKAGIFPSHFPLPAAVAKTELLMEVASVRSRLLRDPDGSAEDDSLEQTSLMESSGKSPLSPDTPSSEEVSYEVTPKTSDVSTPKPAVIHECAEEDDSENGEKKRFTPEEEMFKMVTKIKMFDELEQEAKQKRDYKKEPKQEESSSSSDPDADCSVDVDEPKCTGSGEDESGVPGLVTSESRKVSSSSESEPELTQLKKGADSGLLPEPVIRVQPPSPLPSSIDSNSSPEEVQFQPIVSKQYTFKMNEEIQEEPGKSEGEKDSESHLAEDSHAVSTEAADNSFDKLNRDTDQPEICGGHGCEAMSPSSSAAPVSSGLQSPTDDDIDEQPVIYKESLALQGSHEKDTEGEELDVSRAESPRVDCPSEGFSPSSSLPHCLVSEGKELDEDISTTSSIQKTEITKTDETFENLPKDCPTQDSSITTQTDRFSMDVPVSDLAETDEIYDRQITSPYENVPSQSFFSSEESKTQTDANHTTSFHSSEVYSVTITSPVEDVVVASSSSGTVLSKESNFEVQDIKVESQQESTLWEMQSDNASSSFEPTMSATTAVVGEQISKVIITKTDVDSDSWSEIREDDEAFEARVKEEEQKIFGLMVDRQSQGTTPDTTPARTPTEEGTPTSEQNPFLFQEGKLFEMTRSGAIDMTKRSYADESFHFFQIGQESREETLSEDVKEGATGAEPLPLETSTESLALPESKETVDDEADLLPDDLSEEVEEIPASDAQLNPQMGISASPETPTKEAVSVGTKDLPTMQTGDMPPLSGVKQISCPDSSEPVAQVQLDFSTVTRSVYSDRGGDSPDSSPEEQKSVIEIPTAPMENVPSTESKSKIPVRTMPTYTPAPPSAEYESSLSEDLLSSVDEENNEDEAKPKSKLPVKVPLQRVEQQLSDLDTPVQETVAPQGQDMTSITPDNRSKSESDASSLDSKTKCPVKTRSYTETETESRERAEELELESEEGATRPKILTSRLPVKSRSTTSSCRGGTSPTKESKEHFFDLYRNSIEFFEEISDEASKLVDRLTQSEREQELVSDDESSSALEVSVIENLPPVETEHSVPEDIFDTRPIWDESIETLIERIPDENGHDHAEDPQDEQERIEERLAYIADHLGFSWTELARELDFTEEQIHQIRIENPNSLQDQSHALLKYWLERDGKHATDTNLIECLTKINRMDIVHLMETNMEPLQERISHSYAEIEQTITLDHSEGFSVLQEELCTAQHKQKEEQALSKESETCDHPPIVSEEDISVGYSTFQDGIPKTEGDSSATALFPQTHKEQVQQDFSGKMQDLPEESSLEYRQEYFVTTPGTEASETQKATTVPGSPSKTPEEVSTPPEEDRLYLQTPTSSERGGSPIIQEPEEPSEHREESSPRKTSLVIVESADNQPETRERLDEDAAFEKGDDMPEIPPETVTEEEYIDEHGHTVVKKVTRKIIRRYVSSEGTEKEEITVQGMPQEPVNIEEGDGYSKVIKRVVLKSDTEQSEVTLCEPSILSSTSQFQAEPVEGRRVSKVVKTTVVRGERMEKHLGDSSLATDLPSAKDDFEEDNNE</sequence>
<dbReference type="GO" id="GO:0005764">
    <property type="term" value="C:lysosome"/>
    <property type="evidence" value="ECO:0007669"/>
    <property type="project" value="UniProtKB-SubCell"/>
</dbReference>
<evidence type="ECO:0000259" key="17">
    <source>
        <dbReference type="PROSITE" id="PS50017"/>
    </source>
</evidence>
<feature type="compositionally biased region" description="Low complexity" evidence="16">
    <location>
        <begin position="3324"/>
        <end position="3336"/>
    </location>
</feature>
<dbReference type="FunFam" id="1.25.40.20:FF:000001">
    <property type="entry name" value="Ankyrin-2 isoform 2"/>
    <property type="match status" value="1"/>
</dbReference>
<name>A0A2K5V2U5_MACFA</name>
<feature type="compositionally biased region" description="Basic and acidic residues" evidence="16">
    <location>
        <begin position="2608"/>
        <end position="2623"/>
    </location>
</feature>
<reference evidence="19 20" key="1">
    <citation type="submission" date="2013-03" db="EMBL/GenBank/DDBJ databases">
        <authorList>
            <person name="Warren W."/>
            <person name="Wilson R.K."/>
        </authorList>
    </citation>
    <scope>NUCLEOTIDE SEQUENCE</scope>
</reference>
<dbReference type="FunFam" id="2.60.220.30:FF:000005">
    <property type="entry name" value="Ankyrin-2 isoform 2"/>
    <property type="match status" value="1"/>
</dbReference>
<dbReference type="Pfam" id="PF12796">
    <property type="entry name" value="Ank_2"/>
    <property type="match status" value="5"/>
</dbReference>
<evidence type="ECO:0000256" key="11">
    <source>
        <dbReference type="ARBA" id="ARBA00023228"/>
    </source>
</evidence>
<feature type="compositionally biased region" description="Low complexity" evidence="16">
    <location>
        <begin position="3450"/>
        <end position="3464"/>
    </location>
</feature>
<feature type="compositionally biased region" description="Basic and acidic residues" evidence="16">
    <location>
        <begin position="3836"/>
        <end position="3845"/>
    </location>
</feature>
<feature type="region of interest" description="Disordered" evidence="16">
    <location>
        <begin position="3994"/>
        <end position="4022"/>
    </location>
</feature>
<evidence type="ECO:0000256" key="4">
    <source>
        <dbReference type="ARBA" id="ARBA00022490"/>
    </source>
</evidence>
<feature type="repeat" description="ANK" evidence="15">
    <location>
        <begin position="775"/>
        <end position="807"/>
    </location>
</feature>
<dbReference type="GO" id="GO:0072659">
    <property type="term" value="P:protein localization to plasma membrane"/>
    <property type="evidence" value="ECO:0007669"/>
    <property type="project" value="UniProtKB-ARBA"/>
</dbReference>
<feature type="compositionally biased region" description="Basic and acidic residues" evidence="16">
    <location>
        <begin position="1770"/>
        <end position="1787"/>
    </location>
</feature>
<feature type="region of interest" description="Disordered" evidence="16">
    <location>
        <begin position="3730"/>
        <end position="3757"/>
    </location>
</feature>
<protein>
    <submittedName>
        <fullName evidence="19">Ankyrin 2</fullName>
    </submittedName>
</protein>
<feature type="compositionally biased region" description="Basic and acidic residues" evidence="16">
    <location>
        <begin position="2733"/>
        <end position="2752"/>
    </location>
</feature>
<dbReference type="FunFam" id="2.60.40.2660:FF:000001">
    <property type="entry name" value="Ankyrin-3 isoform 2"/>
    <property type="match status" value="1"/>
</dbReference>
<feature type="repeat" description="ANK" evidence="15">
    <location>
        <begin position="511"/>
        <end position="543"/>
    </location>
</feature>
<feature type="compositionally biased region" description="Low complexity" evidence="16">
    <location>
        <begin position="2700"/>
        <end position="2709"/>
    </location>
</feature>
<dbReference type="GO" id="GO:0005856">
    <property type="term" value="C:cytoskeleton"/>
    <property type="evidence" value="ECO:0007669"/>
    <property type="project" value="UniProtKB-SubCell"/>
</dbReference>
<feature type="compositionally biased region" description="Polar residues" evidence="16">
    <location>
        <begin position="2896"/>
        <end position="2907"/>
    </location>
</feature>
<dbReference type="Pfam" id="PF13637">
    <property type="entry name" value="Ank_4"/>
    <property type="match status" value="3"/>
</dbReference>
<feature type="repeat" description="ANK" evidence="15">
    <location>
        <begin position="247"/>
        <end position="279"/>
    </location>
</feature>
<comment type="subcellular location">
    <subcellularLocation>
        <location evidence="13">Cell membrane</location>
        <location evidence="13">Sarcolemma</location>
        <location evidence="13">T-tubule</location>
    </subcellularLocation>
    <subcellularLocation>
        <location evidence="1">Cytoplasm</location>
        <location evidence="1">Cytoskeleton</location>
    </subcellularLocation>
    <subcellularLocation>
        <location evidence="2">Lysosome</location>
    </subcellularLocation>
    <subcellularLocation>
        <location evidence="14">Postsynaptic cell membrane</location>
    </subcellularLocation>
</comment>
<feature type="region of interest" description="Disordered" evidence="16">
    <location>
        <begin position="1649"/>
        <end position="2141"/>
    </location>
</feature>
<keyword evidence="3" id="KW-1003">Cell membrane</keyword>
<dbReference type="SMART" id="SM00218">
    <property type="entry name" value="ZU5"/>
    <property type="match status" value="1"/>
</dbReference>
<keyword evidence="9" id="KW-0472">Membrane</keyword>
<keyword evidence="10" id="KW-0206">Cytoskeleton</keyword>
<evidence type="ECO:0000256" key="1">
    <source>
        <dbReference type="ARBA" id="ARBA00004245"/>
    </source>
</evidence>
<feature type="region of interest" description="Disordered" evidence="16">
    <location>
        <begin position="3780"/>
        <end position="3884"/>
    </location>
</feature>
<feature type="repeat" description="ANK" evidence="15">
    <location>
        <begin position="313"/>
        <end position="345"/>
    </location>
</feature>
<feature type="compositionally biased region" description="Acidic residues" evidence="16">
    <location>
        <begin position="1480"/>
        <end position="1490"/>
    </location>
</feature>
<dbReference type="Gene3D" id="1.25.40.20">
    <property type="entry name" value="Ankyrin repeat-containing domain"/>
    <property type="match status" value="3"/>
</dbReference>
<gene>
    <name evidence="19" type="primary">ANK2</name>
</gene>
<dbReference type="GO" id="GO:0030315">
    <property type="term" value="C:T-tubule"/>
    <property type="evidence" value="ECO:0007669"/>
    <property type="project" value="UniProtKB-SubCell"/>
</dbReference>
<feature type="repeat" description="ANK" evidence="15">
    <location>
        <begin position="610"/>
        <end position="642"/>
    </location>
</feature>
<feature type="domain" description="Death" evidence="17">
    <location>
        <begin position="3573"/>
        <end position="3657"/>
    </location>
</feature>
<evidence type="ECO:0000256" key="7">
    <source>
        <dbReference type="ARBA" id="ARBA00023018"/>
    </source>
</evidence>
<dbReference type="GeneTree" id="ENSGT00940000155279"/>
<keyword evidence="12" id="KW-0628">Postsynaptic cell membrane</keyword>
<feature type="repeat" description="ANK" evidence="15">
    <location>
        <begin position="379"/>
        <end position="411"/>
    </location>
</feature>
<dbReference type="VEuPathDB" id="HostDB:ENSMFAG00000032015"/>
<feature type="repeat" description="ANK" evidence="15">
    <location>
        <begin position="478"/>
        <end position="510"/>
    </location>
</feature>
<evidence type="ECO:0000313" key="19">
    <source>
        <dbReference type="Ensembl" id="ENSMFAP00000019028.2"/>
    </source>
</evidence>
<evidence type="ECO:0000256" key="10">
    <source>
        <dbReference type="ARBA" id="ARBA00023212"/>
    </source>
</evidence>
<evidence type="ECO:0000256" key="13">
    <source>
        <dbReference type="ARBA" id="ARBA00024012"/>
    </source>
</evidence>
<dbReference type="PROSITE" id="PS50088">
    <property type="entry name" value="ANK_REPEAT"/>
    <property type="match status" value="20"/>
</dbReference>
<feature type="repeat" description="ANK" evidence="15">
    <location>
        <begin position="280"/>
        <end position="312"/>
    </location>
</feature>
<feature type="compositionally biased region" description="Low complexity" evidence="16">
    <location>
        <begin position="3082"/>
        <end position="3091"/>
    </location>
</feature>
<feature type="compositionally biased region" description="Basic and acidic residues" evidence="16">
    <location>
        <begin position="1890"/>
        <end position="1906"/>
    </location>
</feature>
<dbReference type="SMART" id="SM00005">
    <property type="entry name" value="DEATH"/>
    <property type="match status" value="1"/>
</dbReference>
<feature type="domain" description="ZU5" evidence="18">
    <location>
        <begin position="1177"/>
        <end position="1323"/>
    </location>
</feature>
<feature type="compositionally biased region" description="Polar residues" evidence="16">
    <location>
        <begin position="2370"/>
        <end position="2380"/>
    </location>
</feature>
<dbReference type="GO" id="GO:0007165">
    <property type="term" value="P:signal transduction"/>
    <property type="evidence" value="ECO:0007669"/>
    <property type="project" value="InterPro"/>
</dbReference>
<feature type="repeat" description="ANK" evidence="15">
    <location>
        <begin position="643"/>
        <end position="675"/>
    </location>
</feature>
<feature type="compositionally biased region" description="Polar residues" evidence="16">
    <location>
        <begin position="2244"/>
        <end position="2255"/>
    </location>
</feature>
<dbReference type="Proteomes" id="UP000233100">
    <property type="component" value="Chromosome 5"/>
</dbReference>
<accession>A0A2K5V2U5</accession>
<dbReference type="Pfam" id="PF00023">
    <property type="entry name" value="Ank"/>
    <property type="match status" value="3"/>
</dbReference>
<feature type="compositionally biased region" description="Low complexity" evidence="16">
    <location>
        <begin position="2785"/>
        <end position="2795"/>
    </location>
</feature>
<dbReference type="FunFam" id="1.10.533.10:FF:000002">
    <property type="entry name" value="Ankyrin-3 isoform 2"/>
    <property type="match status" value="1"/>
</dbReference>
<evidence type="ECO:0000256" key="8">
    <source>
        <dbReference type="ARBA" id="ARBA00023043"/>
    </source>
</evidence>
<feature type="compositionally biased region" description="Polar residues" evidence="16">
    <location>
        <begin position="3361"/>
        <end position="3389"/>
    </location>
</feature>
<feature type="repeat" description="ANK" evidence="15">
    <location>
        <begin position="544"/>
        <end position="576"/>
    </location>
</feature>
<feature type="compositionally biased region" description="Basic and acidic residues" evidence="16">
    <location>
        <begin position="1661"/>
        <end position="1683"/>
    </location>
</feature>
<feature type="region of interest" description="Disordered" evidence="16">
    <location>
        <begin position="2201"/>
        <end position="2415"/>
    </location>
</feature>
<feature type="repeat" description="ANK" evidence="15">
    <location>
        <begin position="445"/>
        <end position="477"/>
    </location>
</feature>
<keyword evidence="5" id="KW-0597">Phosphoprotein</keyword>
<dbReference type="SUPFAM" id="SSF47986">
    <property type="entry name" value="DEATH domain"/>
    <property type="match status" value="1"/>
</dbReference>